<sequence length="698" mass="80196">MSAFEAFITVHQYQLAAIPEDLWLPLFQKLGEDYLDAGTAVELHYGDPLDGYSLHVKGDSSLKKHGDIFLIDHAWTTKPEDAKKELLEAPGLLERLENLMDIEKPDLEESEDEDEDHEVDDEAIRLVSEQAHVSHAQAKEALAAEKYEVVNAIMRLTMDEDFKKETERLQEQVMGQLIASGKAQEKEDKVAKEKEERRKKREADWMAARVHQVTEAMWGYLQTYSFSVLQQNGQPATQTAWYINDEVGSALAHSSDPNMVCLPFIFSRGASGMMPYSVMFPIKDIAPGEILTIDMVPKKIERAADKAAYLLAFEHRLVAPLSDEEKKAIVDSFKQYQATLNQRTLPEPSAPPKPEAFREDGKAAADAVRVYTTTEFVKRFLTLPKVKFVDAKENANIIWSSQDVMDWDKLTGEQTINQLRYEECMTYKQRLAQLIQESYGAPSWLPTTYDITCQLGEFVGDYLETEEDESKEHNLWIAKPWNFARGLEISVSGSLPYLIRQHDAPTPKIVQRYLTQPCLYNQKKFDLRYIVLVRRTKPELVACVYNMFWIRLANKKFNLEDLDDYERQFTVMNYSNYQMTQLDYKSFIHNMEKQHSIQWDGVQKDINRAMKDVLTAAATQPEPLGLVPKEEPSYDAFSIYGFDVMLTHDYKPVILEVNFSPDCTRACEYDPNFVNNIFSVVDSRFDNVEKGLEAFTVL</sequence>
<accession>A0A1X2HJU7</accession>
<dbReference type="STRING" id="13706.A0A1X2HJU7"/>
<keyword evidence="3" id="KW-0436">Ligase</keyword>
<evidence type="ECO:0000259" key="2">
    <source>
        <dbReference type="Pfam" id="PF25556"/>
    </source>
</evidence>
<name>A0A1X2HJU7_SYNRA</name>
<dbReference type="CDD" id="cd08161">
    <property type="entry name" value="SET"/>
    <property type="match status" value="1"/>
</dbReference>
<evidence type="ECO:0000256" key="1">
    <source>
        <dbReference type="SAM" id="MobiDB-lite"/>
    </source>
</evidence>
<evidence type="ECO:0000313" key="3">
    <source>
        <dbReference type="EMBL" id="ORY99370.1"/>
    </source>
</evidence>
<feature type="domain" description="Tubulin--tyrosine ligase-like protein 12 SET-like" evidence="2">
    <location>
        <begin position="66"/>
        <end position="104"/>
    </location>
</feature>
<dbReference type="InParanoid" id="A0A1X2HJU7"/>
<evidence type="ECO:0000313" key="4">
    <source>
        <dbReference type="Proteomes" id="UP000242180"/>
    </source>
</evidence>
<dbReference type="SUPFAM" id="SSF82199">
    <property type="entry name" value="SET domain"/>
    <property type="match status" value="1"/>
</dbReference>
<dbReference type="InterPro" id="IPR057954">
    <property type="entry name" value="SET_TTL12"/>
</dbReference>
<dbReference type="Pfam" id="PF03133">
    <property type="entry name" value="TTL"/>
    <property type="match status" value="1"/>
</dbReference>
<dbReference type="GO" id="GO:0016874">
    <property type="term" value="F:ligase activity"/>
    <property type="evidence" value="ECO:0007669"/>
    <property type="project" value="UniProtKB-KW"/>
</dbReference>
<dbReference type="SUPFAM" id="SSF56059">
    <property type="entry name" value="Glutathione synthetase ATP-binding domain-like"/>
    <property type="match status" value="1"/>
</dbReference>
<proteinExistence type="predicted"/>
<dbReference type="PANTHER" id="PTHR46088:SF1">
    <property type="entry name" value="TUBULIN--TYROSINE LIGASE-LIKE PROTEIN 12"/>
    <property type="match status" value="1"/>
</dbReference>
<feature type="compositionally biased region" description="Basic and acidic residues" evidence="1">
    <location>
        <begin position="183"/>
        <end position="202"/>
    </location>
</feature>
<feature type="region of interest" description="Disordered" evidence="1">
    <location>
        <begin position="180"/>
        <end position="202"/>
    </location>
</feature>
<dbReference type="CDD" id="cd14278">
    <property type="entry name" value="UBA_NAC_like"/>
    <property type="match status" value="1"/>
</dbReference>
<dbReference type="OMA" id="WTPDCKR"/>
<dbReference type="PANTHER" id="PTHR46088">
    <property type="entry name" value="TUBULIN--TYROSINE LIGASE-LIKE PROTEIN 12"/>
    <property type="match status" value="1"/>
</dbReference>
<gene>
    <name evidence="3" type="ORF">BCR43DRAFT_227557</name>
</gene>
<dbReference type="Gene3D" id="1.10.8.10">
    <property type="entry name" value="DNA helicase RuvA subunit, C-terminal domain"/>
    <property type="match status" value="1"/>
</dbReference>
<dbReference type="OrthoDB" id="2127950at2759"/>
<dbReference type="EMBL" id="MCGN01000003">
    <property type="protein sequence ID" value="ORY99370.1"/>
    <property type="molecule type" value="Genomic_DNA"/>
</dbReference>
<organism evidence="3 4">
    <name type="scientific">Syncephalastrum racemosum</name>
    <name type="common">Filamentous fungus</name>
    <dbReference type="NCBI Taxonomy" id="13706"/>
    <lineage>
        <taxon>Eukaryota</taxon>
        <taxon>Fungi</taxon>
        <taxon>Fungi incertae sedis</taxon>
        <taxon>Mucoromycota</taxon>
        <taxon>Mucoromycotina</taxon>
        <taxon>Mucoromycetes</taxon>
        <taxon>Mucorales</taxon>
        <taxon>Syncephalastraceae</taxon>
        <taxon>Syncephalastrum</taxon>
    </lineage>
</organism>
<keyword evidence="4" id="KW-1185">Reference proteome</keyword>
<dbReference type="AlphaFoldDB" id="A0A1X2HJU7"/>
<comment type="caution">
    <text evidence="3">The sequence shown here is derived from an EMBL/GenBank/DDBJ whole genome shotgun (WGS) entry which is preliminary data.</text>
</comment>
<dbReference type="GO" id="GO:0005737">
    <property type="term" value="C:cytoplasm"/>
    <property type="evidence" value="ECO:0007669"/>
    <property type="project" value="TreeGrafter"/>
</dbReference>
<dbReference type="Proteomes" id="UP000242180">
    <property type="component" value="Unassembled WGS sequence"/>
</dbReference>
<dbReference type="PROSITE" id="PS51221">
    <property type="entry name" value="TTL"/>
    <property type="match status" value="1"/>
</dbReference>
<dbReference type="Gene3D" id="3.30.470.20">
    <property type="entry name" value="ATP-grasp fold, B domain"/>
    <property type="match status" value="1"/>
</dbReference>
<feature type="domain" description="Tubulin--tyrosine ligase-like protein 12 SET-like" evidence="2">
    <location>
        <begin position="209"/>
        <end position="296"/>
    </location>
</feature>
<reference evidence="3 4" key="1">
    <citation type="submission" date="2016-07" db="EMBL/GenBank/DDBJ databases">
        <title>Pervasive Adenine N6-methylation of Active Genes in Fungi.</title>
        <authorList>
            <consortium name="DOE Joint Genome Institute"/>
            <person name="Mondo S.J."/>
            <person name="Dannebaum R.O."/>
            <person name="Kuo R.C."/>
            <person name="Labutti K."/>
            <person name="Haridas S."/>
            <person name="Kuo A."/>
            <person name="Salamov A."/>
            <person name="Ahrendt S.R."/>
            <person name="Lipzen A."/>
            <person name="Sullivan W."/>
            <person name="Andreopoulos W.B."/>
            <person name="Clum A."/>
            <person name="Lindquist E."/>
            <person name="Daum C."/>
            <person name="Ramamoorthy G.K."/>
            <person name="Gryganskyi A."/>
            <person name="Culley D."/>
            <person name="Magnuson J.K."/>
            <person name="James T.Y."/>
            <person name="O'Malley M.A."/>
            <person name="Stajich J.E."/>
            <person name="Spatafora J.W."/>
            <person name="Visel A."/>
            <person name="Grigoriev I.V."/>
        </authorList>
    </citation>
    <scope>NUCLEOTIDE SEQUENCE [LARGE SCALE GENOMIC DNA]</scope>
    <source>
        <strain evidence="3 4">NRRL 2496</strain>
    </source>
</reference>
<dbReference type="Pfam" id="PF25556">
    <property type="entry name" value="SET_TTL"/>
    <property type="match status" value="2"/>
</dbReference>
<dbReference type="InterPro" id="IPR004344">
    <property type="entry name" value="TTL/TTLL_fam"/>
</dbReference>
<protein>
    <submittedName>
        <fullName evidence="3">Tubulin-tyrosine ligase family-domain-containing protein</fullName>
    </submittedName>
</protein>
<dbReference type="InterPro" id="IPR027749">
    <property type="entry name" value="TTLL12"/>
</dbReference>
<dbReference type="InterPro" id="IPR046341">
    <property type="entry name" value="SET_dom_sf"/>
</dbReference>